<evidence type="ECO:0000259" key="17">
    <source>
        <dbReference type="Pfam" id="PF08245"/>
    </source>
</evidence>
<dbReference type="HAMAP" id="MF_00046">
    <property type="entry name" value="MurC"/>
    <property type="match status" value="1"/>
</dbReference>
<accession>A0A0F3NNI2</accession>
<dbReference type="EC" id="6.3.2.8" evidence="3 14"/>
<protein>
    <recommendedName>
        <fullName evidence="3 14">UDP-N-acetylmuramate--L-alanine ligase</fullName>
        <ecNumber evidence="3 14">6.3.2.8</ecNumber>
    </recommendedName>
    <alternativeName>
        <fullName evidence="14">UDP-N-acetylmuramoyl-L-alanine synthetase</fullName>
    </alternativeName>
</protein>
<dbReference type="InterPro" id="IPR005758">
    <property type="entry name" value="UDP-N-AcMur_Ala_ligase_MurC"/>
</dbReference>
<keyword evidence="7 14" id="KW-0547">Nucleotide-binding</keyword>
<dbReference type="Pfam" id="PF01225">
    <property type="entry name" value="Mur_ligase"/>
    <property type="match status" value="1"/>
</dbReference>
<keyword evidence="9 14" id="KW-0133">Cell shape</keyword>
<evidence type="ECO:0000313" key="19">
    <source>
        <dbReference type="Proteomes" id="UP000033562"/>
    </source>
</evidence>
<proteinExistence type="inferred from homology"/>
<feature type="domain" description="Mur ligase central" evidence="17">
    <location>
        <begin position="114"/>
        <end position="295"/>
    </location>
</feature>
<dbReference type="NCBIfam" id="TIGR01082">
    <property type="entry name" value="murC"/>
    <property type="match status" value="1"/>
</dbReference>
<dbReference type="Gene3D" id="3.40.50.720">
    <property type="entry name" value="NAD(P)-binding Rossmann-like Domain"/>
    <property type="match status" value="1"/>
</dbReference>
<evidence type="ECO:0000256" key="12">
    <source>
        <dbReference type="ARBA" id="ARBA00023316"/>
    </source>
</evidence>
<evidence type="ECO:0000259" key="16">
    <source>
        <dbReference type="Pfam" id="PF02875"/>
    </source>
</evidence>
<evidence type="ECO:0000256" key="5">
    <source>
        <dbReference type="ARBA" id="ARBA00022598"/>
    </source>
</evidence>
<comment type="catalytic activity">
    <reaction evidence="13 14">
        <text>UDP-N-acetyl-alpha-D-muramate + L-alanine + ATP = UDP-N-acetyl-alpha-D-muramoyl-L-alanine + ADP + phosphate + H(+)</text>
        <dbReference type="Rhea" id="RHEA:23372"/>
        <dbReference type="ChEBI" id="CHEBI:15378"/>
        <dbReference type="ChEBI" id="CHEBI:30616"/>
        <dbReference type="ChEBI" id="CHEBI:43474"/>
        <dbReference type="ChEBI" id="CHEBI:57972"/>
        <dbReference type="ChEBI" id="CHEBI:70757"/>
        <dbReference type="ChEBI" id="CHEBI:83898"/>
        <dbReference type="ChEBI" id="CHEBI:456216"/>
        <dbReference type="EC" id="6.3.2.8"/>
    </reaction>
</comment>
<dbReference type="Gene3D" id="3.90.190.20">
    <property type="entry name" value="Mur ligase, C-terminal domain"/>
    <property type="match status" value="1"/>
</dbReference>
<keyword evidence="6 14" id="KW-0132">Cell division</keyword>
<dbReference type="InterPro" id="IPR050061">
    <property type="entry name" value="MurCDEF_pg_biosynth"/>
</dbReference>
<comment type="similarity">
    <text evidence="14">Belongs to the MurCDEF family.</text>
</comment>
<gene>
    <name evidence="14 18" type="primary">murC</name>
    <name evidence="18" type="ORF">NLO413_0644</name>
</gene>
<comment type="pathway">
    <text evidence="2 14">Cell wall biogenesis; peptidoglycan biosynthesis.</text>
</comment>
<dbReference type="GO" id="GO:0008763">
    <property type="term" value="F:UDP-N-acetylmuramate-L-alanine ligase activity"/>
    <property type="evidence" value="ECO:0007669"/>
    <property type="project" value="UniProtKB-UniRule"/>
</dbReference>
<dbReference type="AlphaFoldDB" id="A0A0F3NNI2"/>
<dbReference type="SUPFAM" id="SSF53244">
    <property type="entry name" value="MurD-like peptide ligases, peptide-binding domain"/>
    <property type="match status" value="1"/>
</dbReference>
<dbReference type="GO" id="GO:0005737">
    <property type="term" value="C:cytoplasm"/>
    <property type="evidence" value="ECO:0007669"/>
    <property type="project" value="UniProtKB-SubCell"/>
</dbReference>
<keyword evidence="4 14" id="KW-0963">Cytoplasm</keyword>
<keyword evidence="19" id="KW-1185">Reference proteome</keyword>
<keyword evidence="5 14" id="KW-0436">Ligase</keyword>
<evidence type="ECO:0000256" key="4">
    <source>
        <dbReference type="ARBA" id="ARBA00022490"/>
    </source>
</evidence>
<feature type="domain" description="Mur ligase C-terminal" evidence="16">
    <location>
        <begin position="317"/>
        <end position="447"/>
    </location>
</feature>
<dbReference type="GO" id="GO:0009252">
    <property type="term" value="P:peptidoglycan biosynthetic process"/>
    <property type="evidence" value="ECO:0007669"/>
    <property type="project" value="UniProtKB-UniRule"/>
</dbReference>
<name>A0A0F3NNI2_9RICK</name>
<dbReference type="InterPro" id="IPR036565">
    <property type="entry name" value="Mur-like_cat_sf"/>
</dbReference>
<feature type="binding site" evidence="14">
    <location>
        <begin position="116"/>
        <end position="122"/>
    </location>
    <ligand>
        <name>ATP</name>
        <dbReference type="ChEBI" id="CHEBI:30616"/>
    </ligand>
</feature>
<evidence type="ECO:0000256" key="2">
    <source>
        <dbReference type="ARBA" id="ARBA00004752"/>
    </source>
</evidence>
<dbReference type="SUPFAM" id="SSF53623">
    <property type="entry name" value="MurD-like peptide ligases, catalytic domain"/>
    <property type="match status" value="1"/>
</dbReference>
<dbReference type="GO" id="GO:0071555">
    <property type="term" value="P:cell wall organization"/>
    <property type="evidence" value="ECO:0007669"/>
    <property type="project" value="UniProtKB-KW"/>
</dbReference>
<evidence type="ECO:0000259" key="15">
    <source>
        <dbReference type="Pfam" id="PF01225"/>
    </source>
</evidence>
<keyword evidence="8 14" id="KW-0067">ATP-binding</keyword>
<dbReference type="SUPFAM" id="SSF51984">
    <property type="entry name" value="MurCD N-terminal domain"/>
    <property type="match status" value="1"/>
</dbReference>
<keyword evidence="11 14" id="KW-0131">Cell cycle</keyword>
<comment type="function">
    <text evidence="14">Cell wall formation.</text>
</comment>
<evidence type="ECO:0000256" key="6">
    <source>
        <dbReference type="ARBA" id="ARBA00022618"/>
    </source>
</evidence>
<dbReference type="STRING" id="1359163.NLO413_0644"/>
<evidence type="ECO:0000256" key="8">
    <source>
        <dbReference type="ARBA" id="ARBA00022840"/>
    </source>
</evidence>
<evidence type="ECO:0000313" key="18">
    <source>
        <dbReference type="EMBL" id="KJV69262.1"/>
    </source>
</evidence>
<dbReference type="GO" id="GO:0008360">
    <property type="term" value="P:regulation of cell shape"/>
    <property type="evidence" value="ECO:0007669"/>
    <property type="project" value="UniProtKB-KW"/>
</dbReference>
<evidence type="ECO:0000256" key="7">
    <source>
        <dbReference type="ARBA" id="ARBA00022741"/>
    </source>
</evidence>
<dbReference type="EMBL" id="LANX01000001">
    <property type="protein sequence ID" value="KJV69262.1"/>
    <property type="molecule type" value="Genomic_DNA"/>
</dbReference>
<evidence type="ECO:0000256" key="10">
    <source>
        <dbReference type="ARBA" id="ARBA00022984"/>
    </source>
</evidence>
<keyword evidence="12 14" id="KW-0961">Cell wall biogenesis/degradation</keyword>
<evidence type="ECO:0000256" key="14">
    <source>
        <dbReference type="HAMAP-Rule" id="MF_00046"/>
    </source>
</evidence>
<organism evidence="18 19">
    <name type="scientific">Candidatus Neoehrlichia procyonis str. RAC413</name>
    <dbReference type="NCBI Taxonomy" id="1359163"/>
    <lineage>
        <taxon>Bacteria</taxon>
        <taxon>Pseudomonadati</taxon>
        <taxon>Pseudomonadota</taxon>
        <taxon>Alphaproteobacteria</taxon>
        <taxon>Rickettsiales</taxon>
        <taxon>Anaplasmataceae</taxon>
        <taxon>Candidatus Neoehrlichia</taxon>
    </lineage>
</organism>
<dbReference type="Pfam" id="PF08245">
    <property type="entry name" value="Mur_ligase_M"/>
    <property type="match status" value="1"/>
</dbReference>
<dbReference type="InterPro" id="IPR036615">
    <property type="entry name" value="Mur_ligase_C_dom_sf"/>
</dbReference>
<comment type="caution">
    <text evidence="18">The sequence shown here is derived from an EMBL/GenBank/DDBJ whole genome shotgun (WGS) entry which is preliminary data.</text>
</comment>
<evidence type="ECO:0000256" key="9">
    <source>
        <dbReference type="ARBA" id="ARBA00022960"/>
    </source>
</evidence>
<evidence type="ECO:0000256" key="11">
    <source>
        <dbReference type="ARBA" id="ARBA00023306"/>
    </source>
</evidence>
<dbReference type="UniPathway" id="UPA00219"/>
<dbReference type="Gene3D" id="3.40.1190.10">
    <property type="entry name" value="Mur-like, catalytic domain"/>
    <property type="match status" value="1"/>
</dbReference>
<evidence type="ECO:0000256" key="3">
    <source>
        <dbReference type="ARBA" id="ARBA00012211"/>
    </source>
</evidence>
<keyword evidence="10 14" id="KW-0573">Peptidoglycan synthesis</keyword>
<dbReference type="GO" id="GO:0005524">
    <property type="term" value="F:ATP binding"/>
    <property type="evidence" value="ECO:0007669"/>
    <property type="project" value="UniProtKB-UniRule"/>
</dbReference>
<dbReference type="GO" id="GO:0051301">
    <property type="term" value="P:cell division"/>
    <property type="evidence" value="ECO:0007669"/>
    <property type="project" value="UniProtKB-KW"/>
</dbReference>
<evidence type="ECO:0000256" key="13">
    <source>
        <dbReference type="ARBA" id="ARBA00047833"/>
    </source>
</evidence>
<feature type="domain" description="Mur ligase N-terminal catalytic" evidence="15">
    <location>
        <begin position="12"/>
        <end position="100"/>
    </location>
</feature>
<sequence>MLSDIFSSCTVFHFIGIGGIGMSALAQLVHGYGYIVQGSDVNVNNNTERLKKKGIVIFTGHHHSYVKDAHVVVYSSAIQDNNVELYSAILSCKIVLHRVDLLLYFLRLKRSICVVGSHGKTTTTGLISSIFECANMDPTVLIGGIANSYNNNVKIGKGDWLIVEIDESDGKMINASCEIAVITNVDLEHIDYYENYNAIEDAFIKFLKGVSNTGFVVLPDDINIKGLEDINCNKVNYGGSLNNHVYASNIRQERNVIVFDVTIAFGIQRGLYTDIQLPIIGNHNVRNATAAISVAVKLDISIKDVIKGIESFSGVKRRFSLIEEIKGVKFIDDYAHHPTEIEASLLSASCIAQRKVIGIIQPHRFTRVKYFFSDFVYVFTKFDYVILTNVYSAGEEEILHCSSSDLVRVTKEQGFYNIVLIDTSDAIAEMLSVITQAGDVVISMGAGNITNIFYNVIQKLKVFYT</sequence>
<dbReference type="PANTHER" id="PTHR43445:SF3">
    <property type="entry name" value="UDP-N-ACETYLMURAMATE--L-ALANINE LIGASE"/>
    <property type="match status" value="1"/>
</dbReference>
<dbReference type="InterPro" id="IPR000713">
    <property type="entry name" value="Mur_ligase_N"/>
</dbReference>
<dbReference type="Proteomes" id="UP000033562">
    <property type="component" value="Unassembled WGS sequence"/>
</dbReference>
<dbReference type="PATRIC" id="fig|1359163.3.peg.626"/>
<evidence type="ECO:0000256" key="1">
    <source>
        <dbReference type="ARBA" id="ARBA00004496"/>
    </source>
</evidence>
<dbReference type="PANTHER" id="PTHR43445">
    <property type="entry name" value="UDP-N-ACETYLMURAMATE--L-ALANINE LIGASE-RELATED"/>
    <property type="match status" value="1"/>
</dbReference>
<dbReference type="InterPro" id="IPR013221">
    <property type="entry name" value="Mur_ligase_cen"/>
</dbReference>
<dbReference type="InterPro" id="IPR004101">
    <property type="entry name" value="Mur_ligase_C"/>
</dbReference>
<reference evidence="18 19" key="1">
    <citation type="submission" date="2015-02" db="EMBL/GenBank/DDBJ databases">
        <title>Genome Sequencing of Rickettsiales.</title>
        <authorList>
            <person name="Daugherty S.C."/>
            <person name="Su Q."/>
            <person name="Abolude K."/>
            <person name="Beier-Sexton M."/>
            <person name="Carlyon J.A."/>
            <person name="Carter R."/>
            <person name="Day N.P."/>
            <person name="Dumler S.J."/>
            <person name="Dyachenko V."/>
            <person name="Godinez A."/>
            <person name="Kurtti T.J."/>
            <person name="Lichay M."/>
            <person name="Mullins K.E."/>
            <person name="Ott S."/>
            <person name="Pappas-Brown V."/>
            <person name="Paris D.H."/>
            <person name="Patel P."/>
            <person name="Richards A.L."/>
            <person name="Sadzewicz L."/>
            <person name="Sears K."/>
            <person name="Seidman D."/>
            <person name="Sengamalay N."/>
            <person name="Stenos J."/>
            <person name="Tallon L.J."/>
            <person name="Vincent G."/>
            <person name="Fraser C.M."/>
            <person name="Munderloh U."/>
            <person name="Dunning-Hotopp J.C."/>
        </authorList>
    </citation>
    <scope>NUCLEOTIDE SEQUENCE [LARGE SCALE GENOMIC DNA]</scope>
    <source>
        <strain evidence="18 19">RAC413</strain>
    </source>
</reference>
<comment type="subcellular location">
    <subcellularLocation>
        <location evidence="1 14">Cytoplasm</location>
    </subcellularLocation>
</comment>
<dbReference type="RefSeq" id="WP_045809386.1">
    <property type="nucleotide sequence ID" value="NZ_LANX01000001.1"/>
</dbReference>
<dbReference type="Pfam" id="PF02875">
    <property type="entry name" value="Mur_ligase_C"/>
    <property type="match status" value="1"/>
</dbReference>